<dbReference type="RefSeq" id="WP_344758958.1">
    <property type="nucleotide sequence ID" value="NZ_BAAAZU010000004.1"/>
</dbReference>
<comment type="caution">
    <text evidence="1">The sequence shown here is derived from an EMBL/GenBank/DDBJ whole genome shotgun (WGS) entry which is preliminary data.</text>
</comment>
<protein>
    <submittedName>
        <fullName evidence="1">Uncharacterized protein</fullName>
    </submittedName>
</protein>
<organism evidence="1 2">
    <name type="scientific">Luteimonas lutimaris</name>
    <dbReference type="NCBI Taxonomy" id="698645"/>
    <lineage>
        <taxon>Bacteria</taxon>
        <taxon>Pseudomonadati</taxon>
        <taxon>Pseudomonadota</taxon>
        <taxon>Gammaproteobacteria</taxon>
        <taxon>Lysobacterales</taxon>
        <taxon>Lysobacteraceae</taxon>
        <taxon>Luteimonas</taxon>
    </lineage>
</organism>
<sequence length="70" mass="7844">MERHLLSVRPDRGGWVLLDGDHAIEWFHTREGAVAIGEVKAYALYHWTGIPSALTVYVDDTVSMTEAQFG</sequence>
<evidence type="ECO:0000313" key="2">
    <source>
        <dbReference type="Proteomes" id="UP001501727"/>
    </source>
</evidence>
<keyword evidence="2" id="KW-1185">Reference proteome</keyword>
<dbReference type="EMBL" id="BAAAZU010000004">
    <property type="protein sequence ID" value="GAA3919295.1"/>
    <property type="molecule type" value="Genomic_DNA"/>
</dbReference>
<evidence type="ECO:0000313" key="1">
    <source>
        <dbReference type="EMBL" id="GAA3919295.1"/>
    </source>
</evidence>
<reference evidence="2" key="1">
    <citation type="journal article" date="2019" name="Int. J. Syst. Evol. Microbiol.">
        <title>The Global Catalogue of Microorganisms (GCM) 10K type strain sequencing project: providing services to taxonomists for standard genome sequencing and annotation.</title>
        <authorList>
            <consortium name="The Broad Institute Genomics Platform"/>
            <consortium name="The Broad Institute Genome Sequencing Center for Infectious Disease"/>
            <person name="Wu L."/>
            <person name="Ma J."/>
        </authorList>
    </citation>
    <scope>NUCLEOTIDE SEQUENCE [LARGE SCALE GENOMIC DNA]</scope>
    <source>
        <strain evidence="2">JCM 16916</strain>
    </source>
</reference>
<dbReference type="Proteomes" id="UP001501727">
    <property type="component" value="Unassembled WGS sequence"/>
</dbReference>
<name>A0ABP7MCR7_9GAMM</name>
<accession>A0ABP7MCR7</accession>
<proteinExistence type="predicted"/>
<gene>
    <name evidence="1" type="ORF">GCM10022229_11100</name>
</gene>